<dbReference type="EMBL" id="WTPW01001646">
    <property type="protein sequence ID" value="KAF0424507.1"/>
    <property type="molecule type" value="Genomic_DNA"/>
</dbReference>
<keyword evidence="1" id="KW-1133">Transmembrane helix</keyword>
<accession>A0A8H3X6B5</accession>
<dbReference type="GO" id="GO:0030246">
    <property type="term" value="F:carbohydrate binding"/>
    <property type="evidence" value="ECO:0007669"/>
    <property type="project" value="UniProtKB-KW"/>
</dbReference>
<keyword evidence="4" id="KW-1185">Reference proteome</keyword>
<evidence type="ECO:0000256" key="1">
    <source>
        <dbReference type="SAM" id="Phobius"/>
    </source>
</evidence>
<name>A0A8H3X6B5_GIGMA</name>
<reference evidence="3 4" key="1">
    <citation type="journal article" date="2019" name="Environ. Microbiol.">
        <title>At the nexus of three kingdoms: the genome of the mycorrhizal fungus Gigaspora margarita provides insights into plant, endobacterial and fungal interactions.</title>
        <authorList>
            <person name="Venice F."/>
            <person name="Ghignone S."/>
            <person name="Salvioli di Fossalunga A."/>
            <person name="Amselem J."/>
            <person name="Novero M."/>
            <person name="Xianan X."/>
            <person name="Sedzielewska Toro K."/>
            <person name="Morin E."/>
            <person name="Lipzen A."/>
            <person name="Grigoriev I.V."/>
            <person name="Henrissat B."/>
            <person name="Martin F.M."/>
            <person name="Bonfante P."/>
        </authorList>
    </citation>
    <scope>NUCLEOTIDE SEQUENCE [LARGE SCALE GENOMIC DNA]</scope>
    <source>
        <strain evidence="3 4">BEG34</strain>
    </source>
</reference>
<keyword evidence="2" id="KW-0732">Signal</keyword>
<keyword evidence="1" id="KW-0812">Transmembrane</keyword>
<dbReference type="Gene3D" id="2.60.120.200">
    <property type="match status" value="1"/>
</dbReference>
<dbReference type="OrthoDB" id="2461222at2759"/>
<feature type="chain" id="PRO_5034199111" evidence="2">
    <location>
        <begin position="22"/>
        <end position="263"/>
    </location>
</feature>
<gene>
    <name evidence="3" type="ORF">F8M41_006574</name>
</gene>
<proteinExistence type="predicted"/>
<feature type="signal peptide" evidence="2">
    <location>
        <begin position="1"/>
        <end position="21"/>
    </location>
</feature>
<feature type="transmembrane region" description="Helical" evidence="1">
    <location>
        <begin position="225"/>
        <end position="246"/>
    </location>
</feature>
<dbReference type="Proteomes" id="UP000439903">
    <property type="component" value="Unassembled WGS sequence"/>
</dbReference>
<organism evidence="3 4">
    <name type="scientific">Gigaspora margarita</name>
    <dbReference type="NCBI Taxonomy" id="4874"/>
    <lineage>
        <taxon>Eukaryota</taxon>
        <taxon>Fungi</taxon>
        <taxon>Fungi incertae sedis</taxon>
        <taxon>Mucoromycota</taxon>
        <taxon>Glomeromycotina</taxon>
        <taxon>Glomeromycetes</taxon>
        <taxon>Diversisporales</taxon>
        <taxon>Gigasporaceae</taxon>
        <taxon>Gigaspora</taxon>
    </lineage>
</organism>
<dbReference type="InterPro" id="IPR013320">
    <property type="entry name" value="ConA-like_dom_sf"/>
</dbReference>
<dbReference type="Pfam" id="PF13385">
    <property type="entry name" value="Laminin_G_3"/>
    <property type="match status" value="1"/>
</dbReference>
<evidence type="ECO:0000313" key="4">
    <source>
        <dbReference type="Proteomes" id="UP000439903"/>
    </source>
</evidence>
<comment type="caution">
    <text evidence="3">The sequence shown here is derived from an EMBL/GenBank/DDBJ whole genome shotgun (WGS) entry which is preliminary data.</text>
</comment>
<dbReference type="AlphaFoldDB" id="A0A8H3X6B5"/>
<sequence length="263" mass="30699">MKRNNCDFYFLVIIIVTSSISVFCQKQEQRTYRELITEPVLFTPEYNRVINHSELPVVIDELSITLKINILTHAEYWVVFYKGKTPASRTPELWLKSGDSTPYPSLSITGIPYVYIDLDGYGFLLNRWYHIAYTLSDSEKRMNFYIDGKWVGSYSIQRIQSQSIIFNDEPLYIGKHPIYHGLNGQISNFRYYNFRLSHDEVLMDYSGEDPTKSIDEEYPNKLNKFFDGLGVGFFLGMIALASGFVIHRTISRRKYQTIPNPMQ</sequence>
<evidence type="ECO:0000313" key="3">
    <source>
        <dbReference type="EMBL" id="KAF0424507.1"/>
    </source>
</evidence>
<evidence type="ECO:0000256" key="2">
    <source>
        <dbReference type="SAM" id="SignalP"/>
    </source>
</evidence>
<protein>
    <submittedName>
        <fullName evidence="3">Concanavalin A-like lectin/glucanase</fullName>
    </submittedName>
</protein>
<keyword evidence="1" id="KW-0472">Membrane</keyword>
<keyword evidence="3" id="KW-0430">Lectin</keyword>
<dbReference type="SUPFAM" id="SSF49899">
    <property type="entry name" value="Concanavalin A-like lectins/glucanases"/>
    <property type="match status" value="1"/>
</dbReference>